<dbReference type="Pfam" id="PF04542">
    <property type="entry name" value="Sigma70_r2"/>
    <property type="match status" value="1"/>
</dbReference>
<dbReference type="Proteomes" id="UP000322214">
    <property type="component" value="Chromosome"/>
</dbReference>
<keyword evidence="7" id="KW-1185">Reference proteome</keyword>
<evidence type="ECO:0000313" key="6">
    <source>
        <dbReference type="EMBL" id="QEG20463.1"/>
    </source>
</evidence>
<evidence type="ECO:0000256" key="2">
    <source>
        <dbReference type="ARBA" id="ARBA00023082"/>
    </source>
</evidence>
<dbReference type="InterPro" id="IPR013325">
    <property type="entry name" value="RNA_pol_sigma_r2"/>
</dbReference>
<dbReference type="InterPro" id="IPR039425">
    <property type="entry name" value="RNA_pol_sigma-70-like"/>
</dbReference>
<dbReference type="AlphaFoldDB" id="A0A5B9PBG2"/>
<sequence>MTTTSESLLFRLQQVGETPDETAWRRFVSIYTPLIFYWARKVGLRQTEASDLVQDVLTQVFQKLPEFKYDSSRSFRGWLRTVTLNRYREIHRRKSSRLATATDSMLENLAPVSFAESTWDIDYARLLVARAMELMQDDFAPGTWDALKLVMSGGQSVDAAAEQTGVSAWTIYSARARLMKRLRAELGGLL</sequence>
<dbReference type="KEGG" id="mff:MFFC18_03110"/>
<evidence type="ECO:0000256" key="1">
    <source>
        <dbReference type="ARBA" id="ARBA00023015"/>
    </source>
</evidence>
<evidence type="ECO:0000256" key="3">
    <source>
        <dbReference type="ARBA" id="ARBA00023125"/>
    </source>
</evidence>
<dbReference type="GO" id="GO:0006352">
    <property type="term" value="P:DNA-templated transcription initiation"/>
    <property type="evidence" value="ECO:0007669"/>
    <property type="project" value="InterPro"/>
</dbReference>
<dbReference type="NCBIfam" id="TIGR02937">
    <property type="entry name" value="sigma70-ECF"/>
    <property type="match status" value="1"/>
</dbReference>
<dbReference type="InterPro" id="IPR007627">
    <property type="entry name" value="RNA_pol_sigma70_r2"/>
</dbReference>
<dbReference type="Gene3D" id="1.10.1740.10">
    <property type="match status" value="1"/>
</dbReference>
<name>A0A5B9PBG2_9BACT</name>
<dbReference type="GO" id="GO:0003677">
    <property type="term" value="F:DNA binding"/>
    <property type="evidence" value="ECO:0007669"/>
    <property type="project" value="UniProtKB-KW"/>
</dbReference>
<dbReference type="PANTHER" id="PTHR43133:SF8">
    <property type="entry name" value="RNA POLYMERASE SIGMA FACTOR HI_1459-RELATED"/>
    <property type="match status" value="1"/>
</dbReference>
<accession>A0A5B9PBG2</accession>
<dbReference type="GO" id="GO:0016987">
    <property type="term" value="F:sigma factor activity"/>
    <property type="evidence" value="ECO:0007669"/>
    <property type="project" value="UniProtKB-KW"/>
</dbReference>
<dbReference type="PANTHER" id="PTHR43133">
    <property type="entry name" value="RNA POLYMERASE ECF-TYPE SIGMA FACTO"/>
    <property type="match status" value="1"/>
</dbReference>
<dbReference type="OrthoDB" id="284734at2"/>
<keyword evidence="2" id="KW-0731">Sigma factor</keyword>
<proteinExistence type="predicted"/>
<keyword evidence="4" id="KW-0804">Transcription</keyword>
<dbReference type="RefSeq" id="WP_075084915.1">
    <property type="nucleotide sequence ID" value="NZ_CP042912.1"/>
</dbReference>
<dbReference type="SUPFAM" id="SSF88946">
    <property type="entry name" value="Sigma2 domain of RNA polymerase sigma factors"/>
    <property type="match status" value="1"/>
</dbReference>
<dbReference type="EMBL" id="CP042912">
    <property type="protein sequence ID" value="QEG20463.1"/>
    <property type="molecule type" value="Genomic_DNA"/>
</dbReference>
<evidence type="ECO:0000313" key="7">
    <source>
        <dbReference type="Proteomes" id="UP000322214"/>
    </source>
</evidence>
<keyword evidence="3" id="KW-0238">DNA-binding</keyword>
<gene>
    <name evidence="6" type="ORF">MFFC18_03110</name>
</gene>
<evidence type="ECO:0000256" key="4">
    <source>
        <dbReference type="ARBA" id="ARBA00023163"/>
    </source>
</evidence>
<dbReference type="STRING" id="980251.GCA_001642875_02505"/>
<keyword evidence="1" id="KW-0805">Transcription regulation</keyword>
<organism evidence="6 7">
    <name type="scientific">Mariniblastus fucicola</name>
    <dbReference type="NCBI Taxonomy" id="980251"/>
    <lineage>
        <taxon>Bacteria</taxon>
        <taxon>Pseudomonadati</taxon>
        <taxon>Planctomycetota</taxon>
        <taxon>Planctomycetia</taxon>
        <taxon>Pirellulales</taxon>
        <taxon>Pirellulaceae</taxon>
        <taxon>Mariniblastus</taxon>
    </lineage>
</organism>
<dbReference type="InterPro" id="IPR014284">
    <property type="entry name" value="RNA_pol_sigma-70_dom"/>
</dbReference>
<reference evidence="6 7" key="1">
    <citation type="submission" date="2019-08" db="EMBL/GenBank/DDBJ databases">
        <title>Deep-cultivation of Planctomycetes and their phenomic and genomic characterization uncovers novel biology.</title>
        <authorList>
            <person name="Wiegand S."/>
            <person name="Jogler M."/>
            <person name="Boedeker C."/>
            <person name="Pinto D."/>
            <person name="Vollmers J."/>
            <person name="Rivas-Marin E."/>
            <person name="Kohn T."/>
            <person name="Peeters S.H."/>
            <person name="Heuer A."/>
            <person name="Rast P."/>
            <person name="Oberbeckmann S."/>
            <person name="Bunk B."/>
            <person name="Jeske O."/>
            <person name="Meyerdierks A."/>
            <person name="Storesund J.E."/>
            <person name="Kallscheuer N."/>
            <person name="Luecker S."/>
            <person name="Lage O.M."/>
            <person name="Pohl T."/>
            <person name="Merkel B.J."/>
            <person name="Hornburger P."/>
            <person name="Mueller R.-W."/>
            <person name="Bruemmer F."/>
            <person name="Labrenz M."/>
            <person name="Spormann A.M."/>
            <person name="Op den Camp H."/>
            <person name="Overmann J."/>
            <person name="Amann R."/>
            <person name="Jetten M.S.M."/>
            <person name="Mascher T."/>
            <person name="Medema M.H."/>
            <person name="Devos D.P."/>
            <person name="Kaster A.-K."/>
            <person name="Ovreas L."/>
            <person name="Rohde M."/>
            <person name="Galperin M.Y."/>
            <person name="Jogler C."/>
        </authorList>
    </citation>
    <scope>NUCLEOTIDE SEQUENCE [LARGE SCALE GENOMIC DNA]</scope>
    <source>
        <strain evidence="6 7">FC18</strain>
    </source>
</reference>
<evidence type="ECO:0000259" key="5">
    <source>
        <dbReference type="Pfam" id="PF04542"/>
    </source>
</evidence>
<protein>
    <submittedName>
        <fullName evidence="6">RNA polymerase sigma factor</fullName>
    </submittedName>
</protein>
<feature type="domain" description="RNA polymerase sigma-70 region 2" evidence="5">
    <location>
        <begin position="28"/>
        <end position="95"/>
    </location>
</feature>